<dbReference type="EMBL" id="HBUE01050785">
    <property type="protein sequence ID" value="CAG6464289.1"/>
    <property type="molecule type" value="Transcribed_RNA"/>
</dbReference>
<dbReference type="AlphaFoldDB" id="A0A8D8AV42"/>
<sequence length="114" mass="13541">MFFTTICHKMPQNSDKIYALCKKGPPRVWYCNSRNCNSWYCNRRPVWMDKEGECSEGPGRARKMQSFFHRICYGKHQIVKPLCPELRRWFVDREPVGRKLNGLNCVTERPAVQQ</sequence>
<protein>
    <submittedName>
        <fullName evidence="1">(northern house mosquito) hypothetical protein</fullName>
    </submittedName>
</protein>
<organism evidence="1">
    <name type="scientific">Culex pipiens</name>
    <name type="common">House mosquito</name>
    <dbReference type="NCBI Taxonomy" id="7175"/>
    <lineage>
        <taxon>Eukaryota</taxon>
        <taxon>Metazoa</taxon>
        <taxon>Ecdysozoa</taxon>
        <taxon>Arthropoda</taxon>
        <taxon>Hexapoda</taxon>
        <taxon>Insecta</taxon>
        <taxon>Pterygota</taxon>
        <taxon>Neoptera</taxon>
        <taxon>Endopterygota</taxon>
        <taxon>Diptera</taxon>
        <taxon>Nematocera</taxon>
        <taxon>Culicoidea</taxon>
        <taxon>Culicidae</taxon>
        <taxon>Culicinae</taxon>
        <taxon>Culicini</taxon>
        <taxon>Culex</taxon>
        <taxon>Culex</taxon>
    </lineage>
</organism>
<evidence type="ECO:0000313" key="1">
    <source>
        <dbReference type="EMBL" id="CAG6464289.1"/>
    </source>
</evidence>
<name>A0A8D8AV42_CULPI</name>
<proteinExistence type="predicted"/>
<dbReference type="EMBL" id="HBUE01050788">
    <property type="protein sequence ID" value="CAG6464291.1"/>
    <property type="molecule type" value="Transcribed_RNA"/>
</dbReference>
<accession>A0A8D8AV42</accession>
<reference evidence="1" key="1">
    <citation type="submission" date="2021-05" db="EMBL/GenBank/DDBJ databases">
        <authorList>
            <person name="Alioto T."/>
            <person name="Alioto T."/>
            <person name="Gomez Garrido J."/>
        </authorList>
    </citation>
    <scope>NUCLEOTIDE SEQUENCE</scope>
</reference>